<evidence type="ECO:0000313" key="7">
    <source>
        <dbReference type="Proteomes" id="UP001224359"/>
    </source>
</evidence>
<feature type="transmembrane region" description="Helical" evidence="5">
    <location>
        <begin position="76"/>
        <end position="95"/>
    </location>
</feature>
<dbReference type="EMBL" id="JAUSTQ010000019">
    <property type="protein sequence ID" value="MDQ0160809.1"/>
    <property type="molecule type" value="Genomic_DNA"/>
</dbReference>
<feature type="transmembrane region" description="Helical" evidence="5">
    <location>
        <begin position="212"/>
        <end position="231"/>
    </location>
</feature>
<protein>
    <submittedName>
        <fullName evidence="6">BASS family bile acid:Na+ symporter</fullName>
    </submittedName>
</protein>
<dbReference type="PANTHER" id="PTHR10361:SF28">
    <property type="entry name" value="P3 PROTEIN-RELATED"/>
    <property type="match status" value="1"/>
</dbReference>
<evidence type="ECO:0000313" key="6">
    <source>
        <dbReference type="EMBL" id="MDQ0160809.1"/>
    </source>
</evidence>
<keyword evidence="7" id="KW-1185">Reference proteome</keyword>
<dbReference type="InterPro" id="IPR038770">
    <property type="entry name" value="Na+/solute_symporter_sf"/>
</dbReference>
<dbReference type="InterPro" id="IPR002657">
    <property type="entry name" value="BilAc:Na_symport/Acr3"/>
</dbReference>
<comment type="caution">
    <text evidence="6">The sequence shown here is derived from an EMBL/GenBank/DDBJ whole genome shotgun (WGS) entry which is preliminary data.</text>
</comment>
<feature type="transmembrane region" description="Helical" evidence="5">
    <location>
        <begin position="270"/>
        <end position="292"/>
    </location>
</feature>
<name>A0ABT9VIL5_9BACI</name>
<evidence type="ECO:0000256" key="2">
    <source>
        <dbReference type="ARBA" id="ARBA00022692"/>
    </source>
</evidence>
<gene>
    <name evidence="6" type="ORF">J2S77_002816</name>
</gene>
<dbReference type="InterPro" id="IPR004710">
    <property type="entry name" value="Bilac:Na_transpt"/>
</dbReference>
<reference evidence="6 7" key="1">
    <citation type="submission" date="2023-07" db="EMBL/GenBank/DDBJ databases">
        <title>Genomic Encyclopedia of Type Strains, Phase IV (KMG-IV): sequencing the most valuable type-strain genomes for metagenomic binning, comparative biology and taxonomic classification.</title>
        <authorList>
            <person name="Goeker M."/>
        </authorList>
    </citation>
    <scope>NUCLEOTIDE SEQUENCE [LARGE SCALE GENOMIC DNA]</scope>
    <source>
        <strain evidence="6 7">DSM 16460</strain>
    </source>
</reference>
<feature type="transmembrane region" description="Helical" evidence="5">
    <location>
        <begin position="15"/>
        <end position="35"/>
    </location>
</feature>
<dbReference type="RefSeq" id="WP_306978314.1">
    <property type="nucleotide sequence ID" value="NZ_JAUSTQ010000019.1"/>
</dbReference>
<proteinExistence type="predicted"/>
<dbReference type="Proteomes" id="UP001224359">
    <property type="component" value="Unassembled WGS sequence"/>
</dbReference>
<keyword evidence="4 5" id="KW-0472">Membrane</keyword>
<dbReference type="PANTHER" id="PTHR10361">
    <property type="entry name" value="SODIUM-BILE ACID COTRANSPORTER"/>
    <property type="match status" value="1"/>
</dbReference>
<sequence length="306" mass="33594">MGIDEVQLNFNESTLFLMNVLIGFIMFGVALDLTVQDFKRTLKSPRPFIIGLTAQFILLPAFTFLLVLLLQPRPSIALGMFLVAACPGGNLSNFLAHLSKGRTTLSISMSAVSTLLAIIMTPLNTLMWGSFYGPTNDLLRSFMISPADLITTIVILLGIPLTLGMLVNKRFPEWSKKASKWMKRFSIGFFILFVIGALANNFEYFIDYVGMVVFAVFLHNLLAIIIGYSSARSFGLPERDRRAIAIEISIQNSGLGLILVFNFFGGLGGMAIVAAWWSILHIIAGLTIASFWSRRPPAAESEGNAA</sequence>
<feature type="transmembrane region" description="Helical" evidence="5">
    <location>
        <begin position="243"/>
        <end position="264"/>
    </location>
</feature>
<keyword evidence="2 5" id="KW-0812">Transmembrane</keyword>
<evidence type="ECO:0000256" key="4">
    <source>
        <dbReference type="ARBA" id="ARBA00023136"/>
    </source>
</evidence>
<accession>A0ABT9VIL5</accession>
<feature type="transmembrane region" description="Helical" evidence="5">
    <location>
        <begin position="149"/>
        <end position="167"/>
    </location>
</feature>
<keyword evidence="3 5" id="KW-1133">Transmembrane helix</keyword>
<evidence type="ECO:0000256" key="3">
    <source>
        <dbReference type="ARBA" id="ARBA00022989"/>
    </source>
</evidence>
<organism evidence="6 7">
    <name type="scientific">Alkalibacillus salilacus</name>
    <dbReference type="NCBI Taxonomy" id="284582"/>
    <lineage>
        <taxon>Bacteria</taxon>
        <taxon>Bacillati</taxon>
        <taxon>Bacillota</taxon>
        <taxon>Bacilli</taxon>
        <taxon>Bacillales</taxon>
        <taxon>Bacillaceae</taxon>
        <taxon>Alkalibacillus</taxon>
    </lineage>
</organism>
<comment type="subcellular location">
    <subcellularLocation>
        <location evidence="1">Membrane</location>
        <topology evidence="1">Multi-pass membrane protein</topology>
    </subcellularLocation>
</comment>
<evidence type="ECO:0000256" key="5">
    <source>
        <dbReference type="SAM" id="Phobius"/>
    </source>
</evidence>
<feature type="transmembrane region" description="Helical" evidence="5">
    <location>
        <begin position="47"/>
        <end position="70"/>
    </location>
</feature>
<feature type="transmembrane region" description="Helical" evidence="5">
    <location>
        <begin position="107"/>
        <end position="129"/>
    </location>
</feature>
<evidence type="ECO:0000256" key="1">
    <source>
        <dbReference type="ARBA" id="ARBA00004141"/>
    </source>
</evidence>
<dbReference type="Gene3D" id="1.20.1530.20">
    <property type="match status" value="1"/>
</dbReference>
<dbReference type="Pfam" id="PF01758">
    <property type="entry name" value="SBF"/>
    <property type="match status" value="1"/>
</dbReference>
<feature type="transmembrane region" description="Helical" evidence="5">
    <location>
        <begin position="187"/>
        <end position="206"/>
    </location>
</feature>